<dbReference type="PANTHER" id="PTHR36504">
    <property type="entry name" value="LIPOPOLYSACCHARIDE EXPORT SYSTEM PROTEIN LPTA"/>
    <property type="match status" value="1"/>
</dbReference>
<dbReference type="GO" id="GO:0001530">
    <property type="term" value="F:lipopolysaccharide binding"/>
    <property type="evidence" value="ECO:0007669"/>
    <property type="project" value="InterPro"/>
</dbReference>
<dbReference type="OrthoDB" id="9811926at2"/>
<dbReference type="InterPro" id="IPR005653">
    <property type="entry name" value="OstA-like_N"/>
</dbReference>
<dbReference type="Proteomes" id="UP000192273">
    <property type="component" value="Chromosome"/>
</dbReference>
<gene>
    <name evidence="6" type="primary">lptA</name>
    <name evidence="6" type="ORF">ROSMUCSMR3_02267</name>
</gene>
<dbReference type="PANTHER" id="PTHR36504:SF1">
    <property type="entry name" value="LIPOPOLYSACCHARIDE EXPORT SYSTEM PROTEIN LPTA"/>
    <property type="match status" value="1"/>
</dbReference>
<feature type="signal peptide" evidence="4">
    <location>
        <begin position="1"/>
        <end position="25"/>
    </location>
</feature>
<dbReference type="GO" id="GO:0017089">
    <property type="term" value="F:glycolipid transfer activity"/>
    <property type="evidence" value="ECO:0007669"/>
    <property type="project" value="TreeGrafter"/>
</dbReference>
<name>A0A1V0RPN6_9RHOB</name>
<dbReference type="KEGG" id="rmm:ROSMUCSMR3_02267"/>
<dbReference type="GO" id="GO:0030288">
    <property type="term" value="C:outer membrane-bounded periplasmic space"/>
    <property type="evidence" value="ECO:0007669"/>
    <property type="project" value="TreeGrafter"/>
</dbReference>
<protein>
    <submittedName>
        <fullName evidence="6">Lipopolysaccharide export system protein LptA</fullName>
    </submittedName>
</protein>
<dbReference type="NCBIfam" id="TIGR03002">
    <property type="entry name" value="outer_YhbN_LptA"/>
    <property type="match status" value="1"/>
</dbReference>
<feature type="chain" id="PRO_5010724768" evidence="4">
    <location>
        <begin position="26"/>
        <end position="167"/>
    </location>
</feature>
<dbReference type="GO" id="GO:0009279">
    <property type="term" value="C:cell outer membrane"/>
    <property type="evidence" value="ECO:0007669"/>
    <property type="project" value="TreeGrafter"/>
</dbReference>
<dbReference type="GO" id="GO:0015920">
    <property type="term" value="P:lipopolysaccharide transport"/>
    <property type="evidence" value="ECO:0007669"/>
    <property type="project" value="InterPro"/>
</dbReference>
<keyword evidence="7" id="KW-1185">Reference proteome</keyword>
<organism evidence="6 7">
    <name type="scientific">Roseovarius mucosus</name>
    <dbReference type="NCBI Taxonomy" id="215743"/>
    <lineage>
        <taxon>Bacteria</taxon>
        <taxon>Pseudomonadati</taxon>
        <taxon>Pseudomonadota</taxon>
        <taxon>Alphaproteobacteria</taxon>
        <taxon>Rhodobacterales</taxon>
        <taxon>Roseobacteraceae</taxon>
        <taxon>Roseovarius</taxon>
    </lineage>
</organism>
<evidence type="ECO:0000256" key="2">
    <source>
        <dbReference type="ARBA" id="ARBA00022729"/>
    </source>
</evidence>
<sequence length="167" mass="17052">MRPVPRVSGLIAAIAMALLPVGAWAQAGQVAFGKTQADRGLPVEVTSDNLSVNQADNTATFTGNVVIGQGEMRLAAPRVLVVYLPDRSGIESLEATGGVTLVSGEDAAEAERADYNISTGLIELRGNVLLVQGTSAIAGETVLVDTAAGTAQVSGRVKTILQPGTTP</sequence>
<keyword evidence="1" id="KW-0813">Transport</keyword>
<keyword evidence="3" id="KW-0574">Periplasm</keyword>
<proteinExistence type="predicted"/>
<dbReference type="InterPro" id="IPR052037">
    <property type="entry name" value="LPS_export_LptA"/>
</dbReference>
<dbReference type="Pfam" id="PF03968">
    <property type="entry name" value="LptD_N"/>
    <property type="match status" value="1"/>
</dbReference>
<evidence type="ECO:0000313" key="7">
    <source>
        <dbReference type="Proteomes" id="UP000192273"/>
    </source>
</evidence>
<dbReference type="AlphaFoldDB" id="A0A1V0RPN6"/>
<dbReference type="InterPro" id="IPR014340">
    <property type="entry name" value="LptA"/>
</dbReference>
<evidence type="ECO:0000256" key="4">
    <source>
        <dbReference type="SAM" id="SignalP"/>
    </source>
</evidence>
<evidence type="ECO:0000259" key="5">
    <source>
        <dbReference type="Pfam" id="PF03968"/>
    </source>
</evidence>
<dbReference type="RefSeq" id="WP_037296870.1">
    <property type="nucleotide sequence ID" value="NZ_CP159471.1"/>
</dbReference>
<dbReference type="EMBL" id="CP020474">
    <property type="protein sequence ID" value="ARE83738.1"/>
    <property type="molecule type" value="Genomic_DNA"/>
</dbReference>
<evidence type="ECO:0000313" key="6">
    <source>
        <dbReference type="EMBL" id="ARE83738.1"/>
    </source>
</evidence>
<reference evidence="6 7" key="1">
    <citation type="submission" date="2017-03" db="EMBL/GenBank/DDBJ databases">
        <title>Genome Sequence of Roseovarius mucosus strain SMR3 Isolated from a culture of the Diatom Skeletonema marinoi.</title>
        <authorList>
            <person name="Topel M."/>
            <person name="Pinder M."/>
            <person name="Johansson O.N."/>
            <person name="Kourtchenko O."/>
            <person name="Godhe A."/>
            <person name="Clarke A.K."/>
        </authorList>
    </citation>
    <scope>NUCLEOTIDE SEQUENCE [LARGE SCALE GENOMIC DNA]</scope>
    <source>
        <strain evidence="6 7">SMR3</strain>
    </source>
</reference>
<keyword evidence="2 4" id="KW-0732">Signal</keyword>
<dbReference type="Gene3D" id="2.60.450.10">
    <property type="entry name" value="Lipopolysaccharide (LPS) transport protein A like domain"/>
    <property type="match status" value="1"/>
</dbReference>
<evidence type="ECO:0000256" key="3">
    <source>
        <dbReference type="ARBA" id="ARBA00022764"/>
    </source>
</evidence>
<feature type="domain" description="Organic solvent tolerance-like N-terminal" evidence="5">
    <location>
        <begin position="44"/>
        <end position="149"/>
    </location>
</feature>
<accession>A0A1V0RPN6</accession>
<evidence type="ECO:0000256" key="1">
    <source>
        <dbReference type="ARBA" id="ARBA00022448"/>
    </source>
</evidence>